<reference evidence="12 13" key="1">
    <citation type="submission" date="2014-04" db="EMBL/GenBank/DDBJ databases">
        <authorList>
            <consortium name="DOE Joint Genome Institute"/>
            <person name="Kuo A."/>
            <person name="Tarkka M."/>
            <person name="Buscot F."/>
            <person name="Kohler A."/>
            <person name="Nagy L.G."/>
            <person name="Floudas D."/>
            <person name="Copeland A."/>
            <person name="Barry K.W."/>
            <person name="Cichocki N."/>
            <person name="Veneault-Fourrey C."/>
            <person name="LaButti K."/>
            <person name="Lindquist E.A."/>
            <person name="Lipzen A."/>
            <person name="Lundell T."/>
            <person name="Morin E."/>
            <person name="Murat C."/>
            <person name="Sun H."/>
            <person name="Tunlid A."/>
            <person name="Henrissat B."/>
            <person name="Grigoriev I.V."/>
            <person name="Hibbett D.S."/>
            <person name="Martin F."/>
            <person name="Nordberg H.P."/>
            <person name="Cantor M.N."/>
            <person name="Hua S.X."/>
        </authorList>
    </citation>
    <scope>NUCLEOTIDE SEQUENCE [LARGE SCALE GENOMIC DNA]</scope>
    <source>
        <strain evidence="12 13">F 1598</strain>
    </source>
</reference>
<keyword evidence="4" id="KW-0256">Endoplasmic reticulum</keyword>
<protein>
    <recommendedName>
        <fullName evidence="11">SMP-LTD domain-containing protein</fullName>
    </recommendedName>
</protein>
<feature type="compositionally biased region" description="Low complexity" evidence="9">
    <location>
        <begin position="697"/>
        <end position="722"/>
    </location>
</feature>
<evidence type="ECO:0000256" key="7">
    <source>
        <dbReference type="ARBA" id="ARBA00023121"/>
    </source>
</evidence>
<reference evidence="13" key="2">
    <citation type="submission" date="2015-01" db="EMBL/GenBank/DDBJ databases">
        <title>Evolutionary Origins and Diversification of the Mycorrhizal Mutualists.</title>
        <authorList>
            <consortium name="DOE Joint Genome Institute"/>
            <consortium name="Mycorrhizal Genomics Consortium"/>
            <person name="Kohler A."/>
            <person name="Kuo A."/>
            <person name="Nagy L.G."/>
            <person name="Floudas D."/>
            <person name="Copeland A."/>
            <person name="Barry K.W."/>
            <person name="Cichocki N."/>
            <person name="Veneault-Fourrey C."/>
            <person name="LaButti K."/>
            <person name="Lindquist E.A."/>
            <person name="Lipzen A."/>
            <person name="Lundell T."/>
            <person name="Morin E."/>
            <person name="Murat C."/>
            <person name="Riley R."/>
            <person name="Ohm R."/>
            <person name="Sun H."/>
            <person name="Tunlid A."/>
            <person name="Henrissat B."/>
            <person name="Grigoriev I.V."/>
            <person name="Hibbett D.S."/>
            <person name="Martin F."/>
        </authorList>
    </citation>
    <scope>NUCLEOTIDE SEQUENCE [LARGE SCALE GENOMIC DNA]</scope>
    <source>
        <strain evidence="13">F 1598</strain>
    </source>
</reference>
<evidence type="ECO:0000313" key="13">
    <source>
        <dbReference type="Proteomes" id="UP000054166"/>
    </source>
</evidence>
<dbReference type="InParanoid" id="A0A0C3FWZ3"/>
<gene>
    <name evidence="12" type="ORF">PILCRDRAFT_2905</name>
</gene>
<feature type="compositionally biased region" description="Basic and acidic residues" evidence="9">
    <location>
        <begin position="792"/>
        <end position="802"/>
    </location>
</feature>
<dbReference type="InterPro" id="IPR031468">
    <property type="entry name" value="SMP_LBD"/>
</dbReference>
<evidence type="ECO:0000256" key="1">
    <source>
        <dbReference type="ARBA" id="ARBA00004586"/>
    </source>
</evidence>
<organism evidence="12 13">
    <name type="scientific">Piloderma croceum (strain F 1598)</name>
    <dbReference type="NCBI Taxonomy" id="765440"/>
    <lineage>
        <taxon>Eukaryota</taxon>
        <taxon>Fungi</taxon>
        <taxon>Dikarya</taxon>
        <taxon>Basidiomycota</taxon>
        <taxon>Agaricomycotina</taxon>
        <taxon>Agaricomycetes</taxon>
        <taxon>Agaricomycetidae</taxon>
        <taxon>Atheliales</taxon>
        <taxon>Atheliaceae</taxon>
        <taxon>Piloderma</taxon>
    </lineage>
</organism>
<evidence type="ECO:0000259" key="11">
    <source>
        <dbReference type="PROSITE" id="PS51847"/>
    </source>
</evidence>
<dbReference type="EMBL" id="KN832976">
    <property type="protein sequence ID" value="KIM88705.1"/>
    <property type="molecule type" value="Genomic_DNA"/>
</dbReference>
<feature type="region of interest" description="Disordered" evidence="9">
    <location>
        <begin position="533"/>
        <end position="920"/>
    </location>
</feature>
<keyword evidence="8 10" id="KW-0472">Membrane</keyword>
<dbReference type="CDD" id="cd21675">
    <property type="entry name" value="SMP_TEX2"/>
    <property type="match status" value="1"/>
</dbReference>
<evidence type="ECO:0000256" key="9">
    <source>
        <dbReference type="SAM" id="MobiDB-lite"/>
    </source>
</evidence>
<dbReference type="OrthoDB" id="26740at2759"/>
<evidence type="ECO:0000256" key="4">
    <source>
        <dbReference type="ARBA" id="ARBA00022824"/>
    </source>
</evidence>
<keyword evidence="3 10" id="KW-0812">Transmembrane</keyword>
<dbReference type="AlphaFoldDB" id="A0A0C3FWZ3"/>
<feature type="compositionally biased region" description="Low complexity" evidence="9">
    <location>
        <begin position="578"/>
        <end position="590"/>
    </location>
</feature>
<feature type="compositionally biased region" description="Basic and acidic residues" evidence="9">
    <location>
        <begin position="1049"/>
        <end position="1063"/>
    </location>
</feature>
<evidence type="ECO:0000256" key="6">
    <source>
        <dbReference type="ARBA" id="ARBA00023055"/>
    </source>
</evidence>
<dbReference type="PANTHER" id="PTHR13466">
    <property type="entry name" value="TEX2 PROTEIN-RELATED"/>
    <property type="match status" value="1"/>
</dbReference>
<comment type="subcellular location">
    <subcellularLocation>
        <location evidence="1">Endoplasmic reticulum membrane</location>
    </subcellularLocation>
</comment>
<feature type="compositionally biased region" description="Polar residues" evidence="9">
    <location>
        <begin position="845"/>
        <end position="865"/>
    </location>
</feature>
<dbReference type="InterPro" id="IPR019411">
    <property type="entry name" value="MMM1_dom"/>
</dbReference>
<keyword evidence="5 10" id="KW-1133">Transmembrane helix</keyword>
<dbReference type="HOGENOM" id="CLU_005129_1_0_1"/>
<feature type="compositionally biased region" description="Polar residues" evidence="9">
    <location>
        <begin position="967"/>
        <end position="984"/>
    </location>
</feature>
<evidence type="ECO:0000313" key="12">
    <source>
        <dbReference type="EMBL" id="KIM88705.1"/>
    </source>
</evidence>
<dbReference type="FunCoup" id="A0A0C3FWZ3">
    <property type="interactions" value="25"/>
</dbReference>
<feature type="compositionally biased region" description="Basic residues" evidence="9">
    <location>
        <begin position="664"/>
        <end position="676"/>
    </location>
</feature>
<keyword evidence="7" id="KW-0446">Lipid-binding</keyword>
<feature type="compositionally biased region" description="Polar residues" evidence="9">
    <location>
        <begin position="877"/>
        <end position="891"/>
    </location>
</feature>
<evidence type="ECO:0000256" key="8">
    <source>
        <dbReference type="ARBA" id="ARBA00023136"/>
    </source>
</evidence>
<dbReference type="PROSITE" id="PS51847">
    <property type="entry name" value="SMP"/>
    <property type="match status" value="1"/>
</dbReference>
<feature type="region of interest" description="Disordered" evidence="9">
    <location>
        <begin position="967"/>
        <end position="1100"/>
    </location>
</feature>
<dbReference type="Pfam" id="PF10296">
    <property type="entry name" value="MMM1"/>
    <property type="match status" value="1"/>
</dbReference>
<dbReference type="STRING" id="765440.A0A0C3FWZ3"/>
<evidence type="ECO:0000256" key="2">
    <source>
        <dbReference type="ARBA" id="ARBA00022448"/>
    </source>
</evidence>
<name>A0A0C3FWZ3_PILCF</name>
<dbReference type="GO" id="GO:0008289">
    <property type="term" value="F:lipid binding"/>
    <property type="evidence" value="ECO:0007669"/>
    <property type="project" value="UniProtKB-KW"/>
</dbReference>
<dbReference type="GO" id="GO:1990456">
    <property type="term" value="P:mitochondrion-endoplasmic reticulum membrane tethering"/>
    <property type="evidence" value="ECO:0007669"/>
    <property type="project" value="TreeGrafter"/>
</dbReference>
<evidence type="ECO:0000256" key="5">
    <source>
        <dbReference type="ARBA" id="ARBA00022989"/>
    </source>
</evidence>
<dbReference type="GO" id="GO:0015914">
    <property type="term" value="P:phospholipid transport"/>
    <property type="evidence" value="ECO:0007669"/>
    <property type="project" value="TreeGrafter"/>
</dbReference>
<dbReference type="GO" id="GO:0005789">
    <property type="term" value="C:endoplasmic reticulum membrane"/>
    <property type="evidence" value="ECO:0007669"/>
    <property type="project" value="UniProtKB-SubCell"/>
</dbReference>
<dbReference type="GO" id="GO:0032865">
    <property type="term" value="C:ERMES complex"/>
    <property type="evidence" value="ECO:0007669"/>
    <property type="project" value="TreeGrafter"/>
</dbReference>
<dbReference type="PANTHER" id="PTHR13466:SF19">
    <property type="entry name" value="NUCLEUS-VACUOLE JUNCTION PROTEIN 2"/>
    <property type="match status" value="1"/>
</dbReference>
<evidence type="ECO:0000256" key="10">
    <source>
        <dbReference type="SAM" id="Phobius"/>
    </source>
</evidence>
<dbReference type="Proteomes" id="UP000054166">
    <property type="component" value="Unassembled WGS sequence"/>
</dbReference>
<proteinExistence type="predicted"/>
<evidence type="ECO:0000256" key="3">
    <source>
        <dbReference type="ARBA" id="ARBA00022692"/>
    </source>
</evidence>
<feature type="region of interest" description="Disordered" evidence="9">
    <location>
        <begin position="37"/>
        <end position="81"/>
    </location>
</feature>
<keyword evidence="6" id="KW-0445">Lipid transport</keyword>
<sequence length="1100" mass="120081">MSFKALVYAYVLGGFTFIPLVIIALISYTIYTSEPVGDLNSSNDSKTQLEPDSEKKNAHDDSEGSPTASPVPPSDGNDIPRTRKGWLTMRRTFEESTFDGSYVTLVRSFLDARSKDPKRSRPKDMWYVVLKGKVLYLYEDEGMTECEAVLELGGHDVLIYPEGLLEGELFAKRNAICLRPKGSDGNGMPSVTKEVRLEPEVDIDSQSGKEKEKALEEEKARQVTRDAALNQALPWFIFVRTIVEMEDWYLSLVHASDNPANSPTLAPLHKVFQASDMEHLVTTLDEQPDVIPMRWLNALLGRLFFSYYRTQILESYIIGRLMKKLSKVKRPAFLTDIVVTEVSVGNTAPTFSKPMLKELTKEGDASLEIQLRYKGEVRITIEATATINLGARFKSYTVKLVLAAVLREIEGNLLVKVKRPPSNRIWYAFTTPPKMVLDVEPIVSDRQITWSMILNTIESRLKEIIQESVVMPNMDDIAFFESSKYHHRGGIWEDACRRERRATDIPGAALTEGTSSTVSTPILEGSIPAIISTEADSEPLRRSQSAQELAPESTPFSASAPIARSAPHKGNGDSVNLSGSMSTGTSSSTARTRRRTWFSSTGSAELEALKDEVEPESNDPDSPRGRSTELDTSLAPRSKSTPESPHVEELPTEEMDESSNHLSPNRRPRSSSRHSQSRSISSVEDESSNIFDKPETLLRTPSSSSRTQTSTSPTSFLSSLKSRAAAADKQALSNQAKEAMRKWGVNWGGLRRDGGTTHDDTPDVGPSESRNRIDSNNSQRNKGSYADVRAAVAERKEREKNSQVDSSATSLPVAIPEGGRIKVRRVSVSSGMSPGTVQVHPPSPSFSAVSTPPSPHALSTQSSGSPEGGTPPKVAATSLSRSTTGSQSNDPFSKDRDALEGDSRPAAPLPIHTQPSHAKTMTIPGIHASHRGEVMSMGFVAPSPPSSAENKIKAPAIQSVYRLWKSPTLSGQEPDTELSQQPPEQNRDVVPLSLNPENGSQLPVRPIPPPLPPRSNTSGTTRARPETPQPTVERAQPASPASEALKSIATKDENKRNGSRDEGEPTSLSNSSSHDDIAGKSSAVSETKPPLPPRRISTSA</sequence>
<keyword evidence="2" id="KW-0813">Transport</keyword>
<keyword evidence="13" id="KW-1185">Reference proteome</keyword>
<accession>A0A0C3FWZ3</accession>
<feature type="compositionally biased region" description="Basic and acidic residues" evidence="9">
    <location>
        <begin position="892"/>
        <end position="903"/>
    </location>
</feature>
<feature type="compositionally biased region" description="Basic and acidic residues" evidence="9">
    <location>
        <begin position="750"/>
        <end position="761"/>
    </location>
</feature>
<feature type="compositionally biased region" description="Polar residues" evidence="9">
    <location>
        <begin position="827"/>
        <end position="836"/>
    </location>
</feature>
<feature type="compositionally biased region" description="Basic and acidic residues" evidence="9">
    <location>
        <begin position="47"/>
        <end position="62"/>
    </location>
</feature>
<feature type="domain" description="SMP-LTD" evidence="11">
    <location>
        <begin position="289"/>
        <end position="480"/>
    </location>
</feature>
<feature type="transmembrane region" description="Helical" evidence="10">
    <location>
        <begin position="7"/>
        <end position="31"/>
    </location>
</feature>